<gene>
    <name evidence="1" type="ORF">GCM10009544_17940</name>
</gene>
<accession>A0ABP3JJA9</accession>
<evidence type="ECO:0008006" key="3">
    <source>
        <dbReference type="Google" id="ProtNLM"/>
    </source>
</evidence>
<comment type="caution">
    <text evidence="1">The sequence shown here is derived from an EMBL/GenBank/DDBJ whole genome shotgun (WGS) entry which is preliminary data.</text>
</comment>
<organism evidence="1 2">
    <name type="scientific">Streptomyces stramineus</name>
    <dbReference type="NCBI Taxonomy" id="173861"/>
    <lineage>
        <taxon>Bacteria</taxon>
        <taxon>Bacillati</taxon>
        <taxon>Actinomycetota</taxon>
        <taxon>Actinomycetes</taxon>
        <taxon>Kitasatosporales</taxon>
        <taxon>Streptomycetaceae</taxon>
        <taxon>Streptomyces</taxon>
    </lineage>
</organism>
<name>A0ABP3JJA9_9ACTN</name>
<evidence type="ECO:0000313" key="1">
    <source>
        <dbReference type="EMBL" id="GAA0455633.1"/>
    </source>
</evidence>
<keyword evidence="2" id="KW-1185">Reference proteome</keyword>
<reference evidence="2" key="1">
    <citation type="journal article" date="2019" name="Int. J. Syst. Evol. Microbiol.">
        <title>The Global Catalogue of Microorganisms (GCM) 10K type strain sequencing project: providing services to taxonomists for standard genome sequencing and annotation.</title>
        <authorList>
            <consortium name="The Broad Institute Genomics Platform"/>
            <consortium name="The Broad Institute Genome Sequencing Center for Infectious Disease"/>
            <person name="Wu L."/>
            <person name="Ma J."/>
        </authorList>
    </citation>
    <scope>NUCLEOTIDE SEQUENCE [LARGE SCALE GENOMIC DNA]</scope>
    <source>
        <strain evidence="2">JCM 10649</strain>
    </source>
</reference>
<evidence type="ECO:0000313" key="2">
    <source>
        <dbReference type="Proteomes" id="UP001499895"/>
    </source>
</evidence>
<dbReference type="Proteomes" id="UP001499895">
    <property type="component" value="Unassembled WGS sequence"/>
</dbReference>
<sequence>MRPDVELDWDYLCDLADKVAYSIAQKWNVVEKDDVKQVILMHAYENRPTIEDNYGNEAFLWKIFQKAGTQYASKERNYRDLMDDQYHYTPDEAKRALETFLYTDDEIGQMLGQRDDLLRTRITDGLFSARLDADFALKRLNERHRELLMRRYVYGLPLSDQADRQALVRAVVALSQQMNRTHRIRRAVA</sequence>
<protein>
    <recommendedName>
        <fullName evidence="3">RNA polymerase sigma-70 region 2 domain-containing protein</fullName>
    </recommendedName>
</protein>
<dbReference type="EMBL" id="BAAAHB010000013">
    <property type="protein sequence ID" value="GAA0455633.1"/>
    <property type="molecule type" value="Genomic_DNA"/>
</dbReference>
<proteinExistence type="predicted"/>